<evidence type="ECO:0000313" key="3">
    <source>
        <dbReference type="Proteomes" id="UP000001025"/>
    </source>
</evidence>
<dbReference type="KEGG" id="rba:RB1238"/>
<dbReference type="InParanoid" id="Q7UXM3"/>
<organism evidence="2 3">
    <name type="scientific">Rhodopirellula baltica (strain DSM 10527 / NCIMB 13988 / SH1)</name>
    <dbReference type="NCBI Taxonomy" id="243090"/>
    <lineage>
        <taxon>Bacteria</taxon>
        <taxon>Pseudomonadati</taxon>
        <taxon>Planctomycetota</taxon>
        <taxon>Planctomycetia</taxon>
        <taxon>Pirellulales</taxon>
        <taxon>Pirellulaceae</taxon>
        <taxon>Rhodopirellula</taxon>
    </lineage>
</organism>
<reference evidence="2 3" key="1">
    <citation type="journal article" date="2003" name="Proc. Natl. Acad. Sci. U.S.A.">
        <title>Complete genome sequence of the marine planctomycete Pirellula sp. strain 1.</title>
        <authorList>
            <person name="Gloeckner F.O."/>
            <person name="Kube M."/>
            <person name="Bauer M."/>
            <person name="Teeling H."/>
            <person name="Lombardot T."/>
            <person name="Ludwig W."/>
            <person name="Gade D."/>
            <person name="Beck A."/>
            <person name="Borzym K."/>
            <person name="Heitmann K."/>
            <person name="Rabus R."/>
            <person name="Schlesner H."/>
            <person name="Amann R."/>
            <person name="Reinhardt R."/>
        </authorList>
    </citation>
    <scope>NUCLEOTIDE SEQUENCE [LARGE SCALE GENOMIC DNA]</scope>
    <source>
        <strain evidence="3">DSM 10527 / NCIMB 13988 / SH1</strain>
    </source>
</reference>
<evidence type="ECO:0000256" key="1">
    <source>
        <dbReference type="SAM" id="MobiDB-lite"/>
    </source>
</evidence>
<feature type="compositionally biased region" description="Polar residues" evidence="1">
    <location>
        <begin position="31"/>
        <end position="42"/>
    </location>
</feature>
<sequence length="168" mass="18080">MNWTDRTGQLRQLDAICGFGSTERSEANDVGQVTTGIGQRPTNDGLARPVDRSQRLPPLQALHTVASCDLAYRFDASPQISKCKSQIVRLAEHQPHGVSHGSCPEHQPHGVSHGFRSEHQPHGVSPMALTSPIHPPPGRVERSEGRATHRFLGSPSPARSGPTLPEGG</sequence>
<dbReference type="EMBL" id="BX294135">
    <property type="protein sequence ID" value="CAD71983.1"/>
    <property type="molecule type" value="Genomic_DNA"/>
</dbReference>
<gene>
    <name evidence="2" type="ordered locus">RB1238</name>
</gene>
<accession>Q7UXM3</accession>
<protein>
    <submittedName>
        <fullName evidence="2">Similar to notch homolog</fullName>
    </submittedName>
</protein>
<dbReference type="AlphaFoldDB" id="Q7UXM3"/>
<dbReference type="Proteomes" id="UP000001025">
    <property type="component" value="Chromosome"/>
</dbReference>
<proteinExistence type="predicted"/>
<dbReference type="HOGENOM" id="CLU_1585206_0_0_0"/>
<dbReference type="OrthoDB" id="9807209at2"/>
<evidence type="ECO:0000313" key="2">
    <source>
        <dbReference type="EMBL" id="CAD71983.1"/>
    </source>
</evidence>
<name>Q7UXM3_RHOBA</name>
<feature type="region of interest" description="Disordered" evidence="1">
    <location>
        <begin position="96"/>
        <end position="168"/>
    </location>
</feature>
<keyword evidence="3" id="KW-1185">Reference proteome</keyword>
<dbReference type="STRING" id="243090.RB1238"/>
<feature type="region of interest" description="Disordered" evidence="1">
    <location>
        <begin position="27"/>
        <end position="46"/>
    </location>
</feature>
<dbReference type="EnsemblBacteria" id="CAD71983">
    <property type="protein sequence ID" value="CAD71983"/>
    <property type="gene ID" value="RB1238"/>
</dbReference>